<evidence type="ECO:0000256" key="1">
    <source>
        <dbReference type="ARBA" id="ARBA00004141"/>
    </source>
</evidence>
<accession>A0A951PHV1</accession>
<comment type="similarity">
    <text evidence="2 6">Belongs to the GDT1 family.</text>
</comment>
<evidence type="ECO:0000256" key="5">
    <source>
        <dbReference type="ARBA" id="ARBA00023136"/>
    </source>
</evidence>
<evidence type="ECO:0000256" key="3">
    <source>
        <dbReference type="ARBA" id="ARBA00022692"/>
    </source>
</evidence>
<evidence type="ECO:0000256" key="7">
    <source>
        <dbReference type="SAM" id="MobiDB-lite"/>
    </source>
</evidence>
<evidence type="ECO:0000313" key="9">
    <source>
        <dbReference type="Proteomes" id="UP000753908"/>
    </source>
</evidence>
<dbReference type="PANTHER" id="PTHR12608">
    <property type="entry name" value="TRANSMEMBRANE PROTEIN HTP-1 RELATED"/>
    <property type="match status" value="1"/>
</dbReference>
<comment type="subcellular location">
    <subcellularLocation>
        <location evidence="1 6">Membrane</location>
        <topology evidence="1 6">Multi-pass membrane protein</topology>
    </subcellularLocation>
</comment>
<comment type="caution">
    <text evidence="6">Lacks conserved residue(s) required for the propagation of feature annotation.</text>
</comment>
<dbReference type="Pfam" id="PF01169">
    <property type="entry name" value="GDT1"/>
    <property type="match status" value="1"/>
</dbReference>
<feature type="transmembrane region" description="Helical" evidence="6">
    <location>
        <begin position="60"/>
        <end position="77"/>
    </location>
</feature>
<protein>
    <recommendedName>
        <fullName evidence="6">GDT1 family protein</fullName>
    </recommendedName>
</protein>
<proteinExistence type="inferred from homology"/>
<dbReference type="EMBL" id="JAHHIF010000005">
    <property type="protein sequence ID" value="MBW4543888.1"/>
    <property type="molecule type" value="Genomic_DNA"/>
</dbReference>
<reference evidence="8" key="2">
    <citation type="journal article" date="2022" name="Microbiol. Resour. Announc.">
        <title>Metagenome Sequencing to Explore Phylogenomics of Terrestrial Cyanobacteria.</title>
        <authorList>
            <person name="Ward R.D."/>
            <person name="Stajich J.E."/>
            <person name="Johansen J.R."/>
            <person name="Huntemann M."/>
            <person name="Clum A."/>
            <person name="Foster B."/>
            <person name="Foster B."/>
            <person name="Roux S."/>
            <person name="Palaniappan K."/>
            <person name="Varghese N."/>
            <person name="Mukherjee S."/>
            <person name="Reddy T.B.K."/>
            <person name="Daum C."/>
            <person name="Copeland A."/>
            <person name="Chen I.A."/>
            <person name="Ivanova N.N."/>
            <person name="Kyrpides N.C."/>
            <person name="Shapiro N."/>
            <person name="Eloe-Fadrosh E.A."/>
            <person name="Pietrasiak N."/>
        </authorList>
    </citation>
    <scope>NUCLEOTIDE SEQUENCE</scope>
    <source>
        <strain evidence="8">CPER-KK1</strain>
    </source>
</reference>
<reference evidence="8" key="1">
    <citation type="submission" date="2021-05" db="EMBL/GenBank/DDBJ databases">
        <authorList>
            <person name="Pietrasiak N."/>
            <person name="Ward R."/>
            <person name="Stajich J.E."/>
            <person name="Kurbessoian T."/>
        </authorList>
    </citation>
    <scope>NUCLEOTIDE SEQUENCE</scope>
    <source>
        <strain evidence="8">CPER-KK1</strain>
    </source>
</reference>
<evidence type="ECO:0000256" key="2">
    <source>
        <dbReference type="ARBA" id="ARBA00009190"/>
    </source>
</evidence>
<dbReference type="Proteomes" id="UP000753908">
    <property type="component" value="Unassembled WGS sequence"/>
</dbReference>
<evidence type="ECO:0000256" key="6">
    <source>
        <dbReference type="RuleBase" id="RU365102"/>
    </source>
</evidence>
<keyword evidence="5 6" id="KW-0472">Membrane</keyword>
<sequence length="153" mass="16503">MKLSSLPLTSPVLSAPPTLIEPASKNDKLRSQSPSKAELTKDLSLTALAKPQQAQERNRGVWRIFSSTFLTIFLAEMGDKTQLATLLMSAESHAPWVVFAGAAIALIATSLLGVLIGRWLANRLSPKTLEMSAGALLLFISVMLLWDVVQFAG</sequence>
<evidence type="ECO:0000256" key="4">
    <source>
        <dbReference type="ARBA" id="ARBA00022989"/>
    </source>
</evidence>
<feature type="region of interest" description="Disordered" evidence="7">
    <location>
        <begin position="17"/>
        <end position="37"/>
    </location>
</feature>
<dbReference type="GO" id="GO:0016020">
    <property type="term" value="C:membrane"/>
    <property type="evidence" value="ECO:0007669"/>
    <property type="project" value="UniProtKB-SubCell"/>
</dbReference>
<keyword evidence="3 6" id="KW-0812">Transmembrane</keyword>
<dbReference type="InterPro" id="IPR001727">
    <property type="entry name" value="GDT1-like"/>
</dbReference>
<dbReference type="PANTHER" id="PTHR12608:SF1">
    <property type="entry name" value="TRANSMEMBRANE PROTEIN 165"/>
    <property type="match status" value="1"/>
</dbReference>
<feature type="transmembrane region" description="Helical" evidence="6">
    <location>
        <begin position="97"/>
        <end position="121"/>
    </location>
</feature>
<keyword evidence="4 6" id="KW-1133">Transmembrane helix</keyword>
<dbReference type="GO" id="GO:0046873">
    <property type="term" value="F:metal ion transmembrane transporter activity"/>
    <property type="evidence" value="ECO:0007669"/>
    <property type="project" value="InterPro"/>
</dbReference>
<dbReference type="InterPro" id="IPR036259">
    <property type="entry name" value="MFS_trans_sf"/>
</dbReference>
<feature type="transmembrane region" description="Helical" evidence="6">
    <location>
        <begin position="133"/>
        <end position="152"/>
    </location>
</feature>
<comment type="caution">
    <text evidence="8">The sequence shown here is derived from an EMBL/GenBank/DDBJ whole genome shotgun (WGS) entry which is preliminary data.</text>
</comment>
<name>A0A951PHV1_9CYAN</name>
<dbReference type="AlphaFoldDB" id="A0A951PHV1"/>
<gene>
    <name evidence="8" type="ORF">KME25_05525</name>
</gene>
<evidence type="ECO:0000313" key="8">
    <source>
        <dbReference type="EMBL" id="MBW4543888.1"/>
    </source>
</evidence>
<dbReference type="SUPFAM" id="SSF103473">
    <property type="entry name" value="MFS general substrate transporter"/>
    <property type="match status" value="1"/>
</dbReference>
<organism evidence="8 9">
    <name type="scientific">Symplocastrum torsivum CPER-KK1</name>
    <dbReference type="NCBI Taxonomy" id="450513"/>
    <lineage>
        <taxon>Bacteria</taxon>
        <taxon>Bacillati</taxon>
        <taxon>Cyanobacteriota</taxon>
        <taxon>Cyanophyceae</taxon>
        <taxon>Oscillatoriophycideae</taxon>
        <taxon>Oscillatoriales</taxon>
        <taxon>Microcoleaceae</taxon>
        <taxon>Symplocastrum</taxon>
    </lineage>
</organism>